<organism evidence="2 3">
    <name type="scientific">Plasmodium inui San Antonio 1</name>
    <dbReference type="NCBI Taxonomy" id="1237626"/>
    <lineage>
        <taxon>Eukaryota</taxon>
        <taxon>Sar</taxon>
        <taxon>Alveolata</taxon>
        <taxon>Apicomplexa</taxon>
        <taxon>Aconoidasida</taxon>
        <taxon>Haemosporida</taxon>
        <taxon>Plasmodiidae</taxon>
        <taxon>Plasmodium</taxon>
        <taxon>Plasmodium (Plasmodium)</taxon>
    </lineage>
</organism>
<feature type="region of interest" description="Disordered" evidence="1">
    <location>
        <begin position="49"/>
        <end position="95"/>
    </location>
</feature>
<feature type="compositionally biased region" description="Polar residues" evidence="1">
    <location>
        <begin position="178"/>
        <end position="197"/>
    </location>
</feature>
<protein>
    <submittedName>
        <fullName evidence="2">Uncharacterized protein</fullName>
    </submittedName>
</protein>
<accession>W7AAN8</accession>
<dbReference type="EMBL" id="KI965463">
    <property type="protein sequence ID" value="EUD68343.1"/>
    <property type="molecule type" value="Genomic_DNA"/>
</dbReference>
<proteinExistence type="predicted"/>
<feature type="region of interest" description="Disordered" evidence="1">
    <location>
        <begin position="1"/>
        <end position="20"/>
    </location>
</feature>
<feature type="compositionally biased region" description="Polar residues" evidence="1">
    <location>
        <begin position="76"/>
        <end position="91"/>
    </location>
</feature>
<name>W7AAN8_9APIC</name>
<reference evidence="2 3" key="1">
    <citation type="submission" date="2013-02" db="EMBL/GenBank/DDBJ databases">
        <title>The Genome Sequence of Plasmodium inui San Antonio 1.</title>
        <authorList>
            <consortium name="The Broad Institute Genome Sequencing Platform"/>
            <consortium name="The Broad Institute Genome Sequencing Center for Infectious Disease"/>
            <person name="Neafsey D."/>
            <person name="Cheeseman I."/>
            <person name="Volkman S."/>
            <person name="Adams J."/>
            <person name="Walker B."/>
            <person name="Young S.K."/>
            <person name="Zeng Q."/>
            <person name="Gargeya S."/>
            <person name="Fitzgerald M."/>
            <person name="Haas B."/>
            <person name="Abouelleil A."/>
            <person name="Alvarado L."/>
            <person name="Arachchi H.M."/>
            <person name="Berlin A.M."/>
            <person name="Chapman S.B."/>
            <person name="Dewar J."/>
            <person name="Goldberg J."/>
            <person name="Griggs A."/>
            <person name="Gujja S."/>
            <person name="Hansen M."/>
            <person name="Howarth C."/>
            <person name="Imamovic A."/>
            <person name="Larimer J."/>
            <person name="McCowan C."/>
            <person name="Murphy C."/>
            <person name="Neiman D."/>
            <person name="Pearson M."/>
            <person name="Priest M."/>
            <person name="Roberts A."/>
            <person name="Saif S."/>
            <person name="Shea T."/>
            <person name="Sisk P."/>
            <person name="Sykes S."/>
            <person name="Wortman J."/>
            <person name="Nusbaum C."/>
            <person name="Birren B."/>
        </authorList>
    </citation>
    <scope>NUCLEOTIDE SEQUENCE [LARGE SCALE GENOMIC DNA]</scope>
    <source>
        <strain evidence="2 3">San Antonio 1</strain>
    </source>
</reference>
<feature type="compositionally biased region" description="Basic and acidic residues" evidence="1">
    <location>
        <begin position="168"/>
        <end position="177"/>
    </location>
</feature>
<feature type="region of interest" description="Disordered" evidence="1">
    <location>
        <begin position="166"/>
        <end position="299"/>
    </location>
</feature>
<keyword evidence="3" id="KW-1185">Reference proteome</keyword>
<feature type="compositionally biased region" description="Low complexity" evidence="1">
    <location>
        <begin position="57"/>
        <end position="70"/>
    </location>
</feature>
<dbReference type="GeneID" id="20036637"/>
<feature type="compositionally biased region" description="Polar residues" evidence="1">
    <location>
        <begin position="284"/>
        <end position="299"/>
    </location>
</feature>
<feature type="compositionally biased region" description="Basic and acidic residues" evidence="1">
    <location>
        <begin position="241"/>
        <end position="255"/>
    </location>
</feature>
<evidence type="ECO:0000313" key="2">
    <source>
        <dbReference type="EMBL" id="EUD68343.1"/>
    </source>
</evidence>
<dbReference type="AlphaFoldDB" id="W7AAN8"/>
<evidence type="ECO:0000313" key="3">
    <source>
        <dbReference type="Proteomes" id="UP000030640"/>
    </source>
</evidence>
<dbReference type="Proteomes" id="UP000030640">
    <property type="component" value="Unassembled WGS sequence"/>
</dbReference>
<feature type="compositionally biased region" description="Polar residues" evidence="1">
    <location>
        <begin position="262"/>
        <end position="273"/>
    </location>
</feature>
<dbReference type="VEuPathDB" id="PlasmoDB:C922_01363"/>
<evidence type="ECO:0000256" key="1">
    <source>
        <dbReference type="SAM" id="MobiDB-lite"/>
    </source>
</evidence>
<sequence length="688" mass="78224">MPNVNPNKPGADPDWALSHGTKNHVGEYVQNSDITKHLLQCASDIQRGSFHNKAAQNSSSDSTRSSNPNNEVPSPDLSTSNNAANATLPKNHNSDDTYEVYQLNVKASSNDSSPQKSKLSVASYAQQYEESYEERTKFNKKKSSFYDNNGVPDTYPFLNSYNISHTDNANRKYDNGAHQENNSIGGGNPQNNSTQHASMCDQCRGVRPNENEGESVWGPHNLENFRLGKKETSKWGSPKWGPEKEEQRSEVRCEVEIDSPNDVPNEQGSSSCASLGPAHGYPKGQTQNDGDGNKKSVQNCDVDKQSENFCINRERAMSHTKIFNYAGSEERKITKPKDKTNTFVPKYKNLSAKEIHFNSLAGNDNITILAANKMKLDLTKLSEKNEDTLPDVYPFHLSRDTKNEEEKKRAHKPPCLEKLYPTNFNYINTYNNNNSDITLEERRNYMHSSHIFDCDDNKMDQHYEKRSKNTTEVVTHRITKDVSNVDSEKEEKRKVNPLYSDLFGRKTPDINHNAPCQKIIPTTLNCNWMYCPINSKKYSEQSINSFDYLQSCEKGNFNRKSYFHKEVYDDERKKILHEAVQKGTRASLRVHMESILQDGANYNLEECNHVEATYLILHNIKDSVSDDEIKDAVRKSGAFVVTYEPEYDFLCDTRKSNAKLCIRHANGKEGLNLLTSLLAQLEITVQRM</sequence>
<dbReference type="RefSeq" id="XP_008815191.1">
    <property type="nucleotide sequence ID" value="XM_008816969.1"/>
</dbReference>
<dbReference type="OrthoDB" id="371357at2759"/>
<gene>
    <name evidence="2" type="ORF">C922_01363</name>
</gene>